<evidence type="ECO:0000259" key="4">
    <source>
        <dbReference type="Pfam" id="PF05716"/>
    </source>
</evidence>
<proteinExistence type="inferred from homology"/>
<evidence type="ECO:0000256" key="2">
    <source>
        <dbReference type="ARBA" id="ARBA00022553"/>
    </source>
</evidence>
<dbReference type="AlphaFoldDB" id="A0AAV7MEG5"/>
<evidence type="ECO:0000313" key="5">
    <source>
        <dbReference type="EMBL" id="KAJ1101574.1"/>
    </source>
</evidence>
<accession>A0AAV7MEG5</accession>
<dbReference type="GO" id="GO:0008104">
    <property type="term" value="P:intracellular protein localization"/>
    <property type="evidence" value="ECO:0007669"/>
    <property type="project" value="TreeGrafter"/>
</dbReference>
<feature type="region of interest" description="Disordered" evidence="3">
    <location>
        <begin position="299"/>
        <end position="480"/>
    </location>
</feature>
<dbReference type="Proteomes" id="UP001066276">
    <property type="component" value="Chromosome 10"/>
</dbReference>
<dbReference type="PANTHER" id="PTHR10226">
    <property type="entry name" value="A KINASE ANCHOR PROTEIN"/>
    <property type="match status" value="1"/>
</dbReference>
<evidence type="ECO:0000256" key="3">
    <source>
        <dbReference type="SAM" id="MobiDB-lite"/>
    </source>
</evidence>
<evidence type="ECO:0000313" key="6">
    <source>
        <dbReference type="Proteomes" id="UP001066276"/>
    </source>
</evidence>
<dbReference type="GO" id="GO:0051018">
    <property type="term" value="F:protein kinase A binding"/>
    <property type="evidence" value="ECO:0007669"/>
    <property type="project" value="TreeGrafter"/>
</dbReference>
<name>A0AAV7MEG5_PLEWA</name>
<feature type="compositionally biased region" description="Pro residues" evidence="3">
    <location>
        <begin position="423"/>
        <end position="436"/>
    </location>
</feature>
<protein>
    <recommendedName>
        <fullName evidence="4">A-kinase anchor 110kDa C-terminal domain-containing protein</fullName>
    </recommendedName>
</protein>
<sequence length="900" mass="99778">MRVRAAGADGWMTTVTDSDWLYSNKRLCSIDFNIPGHPQDTGVREISFIDVSDWSKQHAKPPEDAAGTQHDYSDIMSTLPEGGLEEDEIVLTNFPASESKDKDPGAAFLFASTKDRVYDKNSIFTDLEKYKLGFQHALKLMGYKYKWEVNTCLANTAPRTPDTTLNVYTSYNDWLASEIFTYILNGMRLHFESEDFDIKEDYCLDSDQKDAMYRGLAASVDEVALYATGLSSVVLYTASQEAAKRREIICGPNGIRGETVQTVNPQVLKYASNLSLKIVTEGTMEASKNFLMIEPPAEQPAIEPPEEQPASEPPEEQPAAEPPEEEPTAEPPEEQPAEEPPEEEPTPEPPEEQPVDKPPEEQPAADLPEEQPSAEPPEAQPAEEPPGEQTAEEPPGDQPAVEPLEEQPTAEPLEEQPTDMPTEPLPAAPPVEPPVPEVKDKPVDTTCHVPPVSQTVPQAKPPRAEQKAAALPSSLLKDSPEGPCPDSMVVMVKYLFLEFRQSECGCSPPTEKGGFPMTEFDFATLLRWGIMRYASEVASRLIDSIMKHLYASLQGKIMDRGSECKVESPVKTAKDRQELVKLYVKLYAERLSLRILKEVMGPCYEKYKYNEFTFQPTPCPSRPITAIKKEDPIEEDKELQAVLQVNVEPQPPEIVPNVVESEPDVIEVIPEPPPVIVIDDEEPDVVVDVPPEITVDADAKSMHDFNEKVIENMLSHEACPVKPEVPACSMEVEYVPKVAIFSLDNLKSELEPAIKFYCSAVSEFIRENPGGVIDIVANQTGIQSIDIVVDHLTETGVTLDSIMEARALARPWSANGRCKQIPPAPKKGWTVRLISSKRSAEASEVLVTNQNTVYDEHARQLQAVLQWAAASELGVPKMYFAEADDKVLLRVSHHTSYSSH</sequence>
<dbReference type="PANTHER" id="PTHR10226:SF8">
    <property type="entry name" value="A-KINASE ANCHOR PROTEIN 4"/>
    <property type="match status" value="1"/>
</dbReference>
<organism evidence="5 6">
    <name type="scientific">Pleurodeles waltl</name>
    <name type="common">Iberian ribbed newt</name>
    <dbReference type="NCBI Taxonomy" id="8319"/>
    <lineage>
        <taxon>Eukaryota</taxon>
        <taxon>Metazoa</taxon>
        <taxon>Chordata</taxon>
        <taxon>Craniata</taxon>
        <taxon>Vertebrata</taxon>
        <taxon>Euteleostomi</taxon>
        <taxon>Amphibia</taxon>
        <taxon>Batrachia</taxon>
        <taxon>Caudata</taxon>
        <taxon>Salamandroidea</taxon>
        <taxon>Salamandridae</taxon>
        <taxon>Pleurodelinae</taxon>
        <taxon>Pleurodeles</taxon>
    </lineage>
</organism>
<dbReference type="GO" id="GO:0097228">
    <property type="term" value="C:sperm principal piece"/>
    <property type="evidence" value="ECO:0007669"/>
    <property type="project" value="TreeGrafter"/>
</dbReference>
<dbReference type="InterPro" id="IPR008382">
    <property type="entry name" value="SPHK1-interactor_AKAP_110"/>
</dbReference>
<reference evidence="5" key="1">
    <citation type="journal article" date="2022" name="bioRxiv">
        <title>Sequencing and chromosome-scale assembly of the giantPleurodeles waltlgenome.</title>
        <authorList>
            <person name="Brown T."/>
            <person name="Elewa A."/>
            <person name="Iarovenko S."/>
            <person name="Subramanian E."/>
            <person name="Araus A.J."/>
            <person name="Petzold A."/>
            <person name="Susuki M."/>
            <person name="Suzuki K.-i.T."/>
            <person name="Hayashi T."/>
            <person name="Toyoda A."/>
            <person name="Oliveira C."/>
            <person name="Osipova E."/>
            <person name="Leigh N.D."/>
            <person name="Simon A."/>
            <person name="Yun M.H."/>
        </authorList>
    </citation>
    <scope>NUCLEOTIDE SEQUENCE</scope>
    <source>
        <strain evidence="5">20211129_DDA</strain>
        <tissue evidence="5">Liver</tissue>
    </source>
</reference>
<feature type="compositionally biased region" description="Acidic residues" evidence="3">
    <location>
        <begin position="322"/>
        <end position="353"/>
    </location>
</feature>
<comment type="caution">
    <text evidence="5">The sequence shown here is derived from an EMBL/GenBank/DDBJ whole genome shotgun (WGS) entry which is preliminary data.</text>
</comment>
<evidence type="ECO:0000256" key="1">
    <source>
        <dbReference type="ARBA" id="ARBA00005764"/>
    </source>
</evidence>
<gene>
    <name evidence="5" type="ORF">NDU88_006641</name>
</gene>
<comment type="similarity">
    <text evidence="1">Belongs to the AKAP110 family.</text>
</comment>
<dbReference type="EMBL" id="JANPWB010000014">
    <property type="protein sequence ID" value="KAJ1101574.1"/>
    <property type="molecule type" value="Genomic_DNA"/>
</dbReference>
<keyword evidence="2" id="KW-0597">Phosphoprotein</keyword>
<feature type="domain" description="A-kinase anchor 110kDa C-terminal" evidence="4">
    <location>
        <begin position="839"/>
        <end position="886"/>
    </location>
</feature>
<dbReference type="InterPro" id="IPR018292">
    <property type="entry name" value="AKAP_110_C"/>
</dbReference>
<feature type="compositionally biased region" description="Low complexity" evidence="3">
    <location>
        <begin position="380"/>
        <end position="389"/>
    </location>
</feature>
<dbReference type="GO" id="GO:0035686">
    <property type="term" value="C:sperm fibrous sheath"/>
    <property type="evidence" value="ECO:0007669"/>
    <property type="project" value="TreeGrafter"/>
</dbReference>
<keyword evidence="6" id="KW-1185">Reference proteome</keyword>
<dbReference type="GO" id="GO:0005737">
    <property type="term" value="C:cytoplasm"/>
    <property type="evidence" value="ECO:0007669"/>
    <property type="project" value="TreeGrafter"/>
</dbReference>
<dbReference type="Pfam" id="PF05716">
    <property type="entry name" value="AKAP_110"/>
    <property type="match status" value="1"/>
</dbReference>